<sequence>MGKVYEDDYRIPGFAGDRYGRAGLANMMNVMLEISERQLETLHAGMDAINEFQAGWVITQYHMDIQRMPRIEEPLRVGTEATTYNKFFTYRDYWIDDAQGQRLVTVNSNWVIMDLRTRKIVDVIPELVERVGAASDRKIKRFPRLKKITTPDGQEDFHVRYFDIDSNGHVNNAHYLEWMENSLGYDFLSTHTLRGADIRYEREVAYGTTPVAQYQHDPDDPTKTLHRVVTGEQVNAEAQMTWQDFKA</sequence>
<keyword evidence="7" id="KW-0275">Fatty acid biosynthesis</keyword>
<dbReference type="PANTHER" id="PTHR31727">
    <property type="entry name" value="OLEOYL-ACYL CARRIER PROTEIN THIOESTERASE 1, CHLOROPLASTIC"/>
    <property type="match status" value="1"/>
</dbReference>
<dbReference type="AlphaFoldDB" id="A0A0C9PLM9"/>
<organism evidence="10 11">
    <name type="scientific">Lacticaseibacillus paracasei NRIC 0644</name>
    <dbReference type="NCBI Taxonomy" id="1435038"/>
    <lineage>
        <taxon>Bacteria</taxon>
        <taxon>Bacillati</taxon>
        <taxon>Bacillota</taxon>
        <taxon>Bacilli</taxon>
        <taxon>Lactobacillales</taxon>
        <taxon>Lactobacillaceae</taxon>
        <taxon>Lacticaseibacillus</taxon>
    </lineage>
</organism>
<dbReference type="InterPro" id="IPR029069">
    <property type="entry name" value="HotDog_dom_sf"/>
</dbReference>
<keyword evidence="2" id="KW-0444">Lipid biosynthesis</keyword>
<comment type="similarity">
    <text evidence="1">Belongs to the acyl-ACP thioesterase family.</text>
</comment>
<reference evidence="11" key="1">
    <citation type="submission" date="2014-05" db="EMBL/GenBank/DDBJ databases">
        <title>Whole genome sequencing of Lactobacillus casei NRIC0644.</title>
        <authorList>
            <person name="Atarashi H."/>
            <person name="Yoshida Y."/>
            <person name="Fujimura S."/>
            <person name="Tanaka N."/>
            <person name="Shiwa Y."/>
            <person name="Yoshikawa H."/>
            <person name="Okada S."/>
            <person name="Nakagawa J."/>
        </authorList>
    </citation>
    <scope>NUCLEOTIDE SEQUENCE [LARGE SCALE GENOMIC DNA]</scope>
    <source>
        <strain evidence="11">NRIC0644</strain>
    </source>
</reference>
<keyword evidence="3" id="KW-0378">Hydrolase</keyword>
<name>A0A0C9PLM9_LACPA</name>
<dbReference type="GO" id="GO:0000036">
    <property type="term" value="F:acyl carrier activity"/>
    <property type="evidence" value="ECO:0007669"/>
    <property type="project" value="TreeGrafter"/>
</dbReference>
<dbReference type="RefSeq" id="WP_003580647.1">
    <property type="nucleotide sequence ID" value="NZ_BAYM01000034.1"/>
</dbReference>
<accession>A0A0C9PLM9</accession>
<keyword evidence="4" id="KW-0276">Fatty acid metabolism</keyword>
<evidence type="ECO:0000256" key="5">
    <source>
        <dbReference type="ARBA" id="ARBA00022946"/>
    </source>
</evidence>
<dbReference type="InterPro" id="IPR002864">
    <property type="entry name" value="Acyl-ACP_thioesterase_NHD"/>
</dbReference>
<evidence type="ECO:0000256" key="7">
    <source>
        <dbReference type="ARBA" id="ARBA00023160"/>
    </source>
</evidence>
<dbReference type="Pfam" id="PF01643">
    <property type="entry name" value="Acyl-ACP_TE"/>
    <property type="match status" value="1"/>
</dbReference>
<evidence type="ECO:0000259" key="8">
    <source>
        <dbReference type="Pfam" id="PF01643"/>
    </source>
</evidence>
<dbReference type="InterPro" id="IPR045023">
    <property type="entry name" value="FATA/B"/>
</dbReference>
<keyword evidence="6" id="KW-0443">Lipid metabolism</keyword>
<evidence type="ECO:0000256" key="3">
    <source>
        <dbReference type="ARBA" id="ARBA00022801"/>
    </source>
</evidence>
<dbReference type="InterPro" id="IPR049427">
    <property type="entry name" value="Acyl-ACP_TE_C"/>
</dbReference>
<dbReference type="Pfam" id="PF20791">
    <property type="entry name" value="Acyl-ACP_TE_C"/>
    <property type="match status" value="1"/>
</dbReference>
<dbReference type="CDD" id="cd00586">
    <property type="entry name" value="4HBT"/>
    <property type="match status" value="1"/>
</dbReference>
<evidence type="ECO:0000313" key="11">
    <source>
        <dbReference type="Proteomes" id="UP000032552"/>
    </source>
</evidence>
<dbReference type="Gene3D" id="3.10.129.10">
    <property type="entry name" value="Hotdog Thioesterase"/>
    <property type="match status" value="1"/>
</dbReference>
<gene>
    <name evidence="10" type="ORF">LC0644_0465</name>
</gene>
<evidence type="ECO:0000259" key="9">
    <source>
        <dbReference type="Pfam" id="PF20791"/>
    </source>
</evidence>
<dbReference type="SUPFAM" id="SSF54637">
    <property type="entry name" value="Thioesterase/thiol ester dehydrase-isomerase"/>
    <property type="match status" value="2"/>
</dbReference>
<protein>
    <submittedName>
        <fullName evidence="10">Acyl-ACP thioesterase</fullName>
    </submittedName>
</protein>
<feature type="domain" description="Acyl-ACP thioesterase N-terminal hotdog" evidence="8">
    <location>
        <begin position="2"/>
        <end position="129"/>
    </location>
</feature>
<dbReference type="Proteomes" id="UP000032552">
    <property type="component" value="Unassembled WGS sequence"/>
</dbReference>
<comment type="caution">
    <text evidence="10">The sequence shown here is derived from an EMBL/GenBank/DDBJ whole genome shotgun (WGS) entry which is preliminary data.</text>
</comment>
<dbReference type="GO" id="GO:0016297">
    <property type="term" value="F:fatty acyl-[ACP] hydrolase activity"/>
    <property type="evidence" value="ECO:0007669"/>
    <property type="project" value="InterPro"/>
</dbReference>
<proteinExistence type="inferred from homology"/>
<evidence type="ECO:0000256" key="4">
    <source>
        <dbReference type="ARBA" id="ARBA00022832"/>
    </source>
</evidence>
<feature type="domain" description="Acyl-ACP thioesterase-like C-terminal" evidence="9">
    <location>
        <begin position="154"/>
        <end position="243"/>
    </location>
</feature>
<dbReference type="EMBL" id="BAYM01000034">
    <property type="protein sequence ID" value="GAN35876.1"/>
    <property type="molecule type" value="Genomic_DNA"/>
</dbReference>
<dbReference type="PANTHER" id="PTHR31727:SF6">
    <property type="entry name" value="OLEOYL-ACYL CARRIER PROTEIN THIOESTERASE 1, CHLOROPLASTIC"/>
    <property type="match status" value="1"/>
</dbReference>
<evidence type="ECO:0000256" key="6">
    <source>
        <dbReference type="ARBA" id="ARBA00023098"/>
    </source>
</evidence>
<evidence type="ECO:0000313" key="10">
    <source>
        <dbReference type="EMBL" id="GAN35876.1"/>
    </source>
</evidence>
<evidence type="ECO:0000256" key="2">
    <source>
        <dbReference type="ARBA" id="ARBA00022516"/>
    </source>
</evidence>
<keyword evidence="5" id="KW-0809">Transit peptide</keyword>
<evidence type="ECO:0000256" key="1">
    <source>
        <dbReference type="ARBA" id="ARBA00006500"/>
    </source>
</evidence>